<feature type="region of interest" description="Disordered" evidence="1">
    <location>
        <begin position="112"/>
        <end position="159"/>
    </location>
</feature>
<feature type="compositionally biased region" description="Low complexity" evidence="1">
    <location>
        <begin position="128"/>
        <end position="148"/>
    </location>
</feature>
<reference evidence="2" key="3">
    <citation type="submission" date="2025-08" db="UniProtKB">
        <authorList>
            <consortium name="Ensembl"/>
        </authorList>
    </citation>
    <scope>IDENTIFICATION</scope>
</reference>
<dbReference type="eggNOG" id="ENOG502TK1W">
    <property type="taxonomic scope" value="Eukaryota"/>
</dbReference>
<dbReference type="AlphaFoldDB" id="G3QRW4"/>
<protein>
    <submittedName>
        <fullName evidence="2">Uncharacterized protein</fullName>
    </submittedName>
</protein>
<dbReference type="Proteomes" id="UP000001519">
    <property type="component" value="Chromosome 16"/>
</dbReference>
<dbReference type="EMBL" id="CABD030102579">
    <property type="status" value="NOT_ANNOTATED_CDS"/>
    <property type="molecule type" value="Genomic_DNA"/>
</dbReference>
<dbReference type="Bgee" id="ENSGGOG00000005492">
    <property type="expression patterns" value="Expressed in testis"/>
</dbReference>
<feature type="compositionally biased region" description="Polar residues" evidence="1">
    <location>
        <begin position="113"/>
        <end position="122"/>
    </location>
</feature>
<proteinExistence type="predicted"/>
<keyword evidence="3" id="KW-1185">Reference proteome</keyword>
<evidence type="ECO:0000313" key="2">
    <source>
        <dbReference type="Ensembl" id="ENSGGOP00000005378.3"/>
    </source>
</evidence>
<organism evidence="2 3">
    <name type="scientific">Gorilla gorilla gorilla</name>
    <name type="common">Western lowland gorilla</name>
    <dbReference type="NCBI Taxonomy" id="9595"/>
    <lineage>
        <taxon>Eukaryota</taxon>
        <taxon>Metazoa</taxon>
        <taxon>Chordata</taxon>
        <taxon>Craniata</taxon>
        <taxon>Vertebrata</taxon>
        <taxon>Euteleostomi</taxon>
        <taxon>Mammalia</taxon>
        <taxon>Eutheria</taxon>
        <taxon>Euarchontoglires</taxon>
        <taxon>Primates</taxon>
        <taxon>Haplorrhini</taxon>
        <taxon>Catarrhini</taxon>
        <taxon>Hominidae</taxon>
        <taxon>Gorilla</taxon>
    </lineage>
</organism>
<dbReference type="GeneTree" id="ENSGT00390000009683"/>
<reference evidence="3" key="1">
    <citation type="submission" date="2011-05" db="EMBL/GenBank/DDBJ databases">
        <title>Insights into the evolution of the great apes provided by the gorilla genome.</title>
        <authorList>
            <person name="Scally A."/>
        </authorList>
    </citation>
    <scope>NUCLEOTIDE SEQUENCE [LARGE SCALE GENOMIC DNA]</scope>
</reference>
<sequence length="172" mass="18063">MSGSPQASYPQTHSLTLKHQEIRTFWDLNMRGIGGEGSTEEESSLGQAGGKLKMAAWPSWVAEVGAAAALADPGGQKSGSFLPSQLRLTETPEAEISLRPRRARVRRIPLVSAPQSQRQPQGLSGVVAAAPLSTSRSLSPSSSHQLQPGTKQGKAAAAQLDAPANGDLCTWL</sequence>
<dbReference type="Ensembl" id="ENSGGOT00000005519.3">
    <property type="protein sequence ID" value="ENSGGOP00000005378.3"/>
    <property type="gene ID" value="ENSGGOG00000005492.3"/>
</dbReference>
<name>G3QRW4_GORGO</name>
<dbReference type="OMA" id="PANGDLC"/>
<evidence type="ECO:0000313" key="3">
    <source>
        <dbReference type="Proteomes" id="UP000001519"/>
    </source>
</evidence>
<reference evidence="2 3" key="2">
    <citation type="journal article" date="2012" name="Nature">
        <title>Insights into hominid evolution from the gorilla genome sequence.</title>
        <authorList>
            <person name="Scally A."/>
            <person name="Dutheil J.Y."/>
            <person name="Hillier L.W."/>
            <person name="Jordan G.E."/>
            <person name="Goodhead I."/>
            <person name="Herrero J."/>
            <person name="Hobolth A."/>
            <person name="Lappalainen T."/>
            <person name="Mailund T."/>
            <person name="Marques-Bonet T."/>
            <person name="McCarthy S."/>
            <person name="Montgomery S.H."/>
            <person name="Schwalie P.C."/>
            <person name="Tang Y.A."/>
            <person name="Ward M.C."/>
            <person name="Xue Y."/>
            <person name="Yngvadottir B."/>
            <person name="Alkan C."/>
            <person name="Andersen L.N."/>
            <person name="Ayub Q."/>
            <person name="Ball E.V."/>
            <person name="Beal K."/>
            <person name="Bradley B.J."/>
            <person name="Chen Y."/>
            <person name="Clee C.M."/>
            <person name="Fitzgerald S."/>
            <person name="Graves T.A."/>
            <person name="Gu Y."/>
            <person name="Heath P."/>
            <person name="Heger A."/>
            <person name="Karakoc E."/>
            <person name="Kolb-Kokocinski A."/>
            <person name="Laird G.K."/>
            <person name="Lunter G."/>
            <person name="Meader S."/>
            <person name="Mort M."/>
            <person name="Mullikin J.C."/>
            <person name="Munch K."/>
            <person name="O'Connor T.D."/>
            <person name="Phillips A.D."/>
            <person name="Prado-Martinez J."/>
            <person name="Rogers A.S."/>
            <person name="Sajjadian S."/>
            <person name="Schmidt D."/>
            <person name="Shaw K."/>
            <person name="Simpson J.T."/>
            <person name="Stenson P.D."/>
            <person name="Turner D.J."/>
            <person name="Vigilant L."/>
            <person name="Vilella A.J."/>
            <person name="Whitener W."/>
            <person name="Zhu B."/>
            <person name="Cooper D.N."/>
            <person name="de Jong P."/>
            <person name="Dermitzakis E.T."/>
            <person name="Eichler E.E."/>
            <person name="Flicek P."/>
            <person name="Goldman N."/>
            <person name="Mundy N.I."/>
            <person name="Ning Z."/>
            <person name="Odom D.T."/>
            <person name="Ponting C.P."/>
            <person name="Quail M.A."/>
            <person name="Ryder O.A."/>
            <person name="Searle S.M."/>
            <person name="Warren W.C."/>
            <person name="Wilson R.K."/>
            <person name="Schierup M.H."/>
            <person name="Rogers J."/>
            <person name="Tyler-Smith C."/>
            <person name="Durbin R."/>
        </authorList>
    </citation>
    <scope>NUCLEOTIDE SEQUENCE [LARGE SCALE GENOMIC DNA]</scope>
</reference>
<reference evidence="2" key="4">
    <citation type="submission" date="2025-09" db="UniProtKB">
        <authorList>
            <consortium name="Ensembl"/>
        </authorList>
    </citation>
    <scope>IDENTIFICATION</scope>
</reference>
<accession>G3QRW4</accession>
<evidence type="ECO:0000256" key="1">
    <source>
        <dbReference type="SAM" id="MobiDB-lite"/>
    </source>
</evidence>
<dbReference type="InParanoid" id="G3QRW4"/>
<dbReference type="HOGENOM" id="CLU_2072319_0_0_1"/>